<sequence length="44" mass="5075">MCNILSDKILIDLKIILVLLCVFQLRFNCSKFDKEANCAKKVET</sequence>
<reference evidence="1" key="1">
    <citation type="submission" date="2018-02" db="EMBL/GenBank/DDBJ databases">
        <title>Rhizophora mucronata_Transcriptome.</title>
        <authorList>
            <person name="Meera S.P."/>
            <person name="Sreeshan A."/>
            <person name="Augustine A."/>
        </authorList>
    </citation>
    <scope>NUCLEOTIDE SEQUENCE</scope>
    <source>
        <tissue evidence="1">Leaf</tissue>
    </source>
</reference>
<dbReference type="AlphaFoldDB" id="A0A2P2Q012"/>
<protein>
    <submittedName>
        <fullName evidence="1">Uncharacterized protein</fullName>
    </submittedName>
</protein>
<name>A0A2P2Q012_RHIMU</name>
<evidence type="ECO:0000313" key="1">
    <source>
        <dbReference type="EMBL" id="MBX60275.1"/>
    </source>
</evidence>
<proteinExistence type="predicted"/>
<dbReference type="EMBL" id="GGEC01079791">
    <property type="protein sequence ID" value="MBX60275.1"/>
    <property type="molecule type" value="Transcribed_RNA"/>
</dbReference>
<accession>A0A2P2Q012</accession>
<organism evidence="1">
    <name type="scientific">Rhizophora mucronata</name>
    <name type="common">Asiatic mangrove</name>
    <dbReference type="NCBI Taxonomy" id="61149"/>
    <lineage>
        <taxon>Eukaryota</taxon>
        <taxon>Viridiplantae</taxon>
        <taxon>Streptophyta</taxon>
        <taxon>Embryophyta</taxon>
        <taxon>Tracheophyta</taxon>
        <taxon>Spermatophyta</taxon>
        <taxon>Magnoliopsida</taxon>
        <taxon>eudicotyledons</taxon>
        <taxon>Gunneridae</taxon>
        <taxon>Pentapetalae</taxon>
        <taxon>rosids</taxon>
        <taxon>fabids</taxon>
        <taxon>Malpighiales</taxon>
        <taxon>Rhizophoraceae</taxon>
        <taxon>Rhizophora</taxon>
    </lineage>
</organism>